<dbReference type="Pfam" id="PF00805">
    <property type="entry name" value="Pentapeptide"/>
    <property type="match status" value="2"/>
</dbReference>
<dbReference type="EMBL" id="CP073041">
    <property type="protein sequence ID" value="UXE62227.1"/>
    <property type="molecule type" value="Genomic_DNA"/>
</dbReference>
<dbReference type="Gene3D" id="2.160.20.80">
    <property type="entry name" value="E3 ubiquitin-protein ligase SopA"/>
    <property type="match status" value="1"/>
</dbReference>
<dbReference type="Proteomes" id="UP001065613">
    <property type="component" value="Chromosome"/>
</dbReference>
<accession>A0A977KYK0</accession>
<evidence type="ECO:0000313" key="2">
    <source>
        <dbReference type="EMBL" id="UXE62227.1"/>
    </source>
</evidence>
<dbReference type="SUPFAM" id="SSF141571">
    <property type="entry name" value="Pentapeptide repeat-like"/>
    <property type="match status" value="1"/>
</dbReference>
<dbReference type="PANTHER" id="PTHR47485:SF1">
    <property type="entry name" value="THYLAKOID LUMENAL 17.4 KDA PROTEIN, CHLOROPLASTIC"/>
    <property type="match status" value="1"/>
</dbReference>
<dbReference type="KEGG" id="wna:KA717_05175"/>
<reference evidence="2" key="1">
    <citation type="submission" date="2021-04" db="EMBL/GenBank/DDBJ databases">
        <title>Genome sequence of Woronichinia naegeliana from Washington state freshwater lake bloom.</title>
        <authorList>
            <person name="Dreher T.W."/>
        </authorList>
    </citation>
    <scope>NUCLEOTIDE SEQUENCE</scope>
    <source>
        <strain evidence="2">WA131</strain>
    </source>
</reference>
<sequence length="369" mass="40804">MHLLEIQNPYPDCVLMNLEAFPHPTEAALTLVLNISFHEQWKTLLGGRIKFGLKRGIFKLQVRDCEFFPQASELETVLQFPSGTVKDFSWQFSPLPQTALLKASSQRLTLGTLKLQEQPCHLIATFEIRPSGLTITDAEGLWRPDISPNKHAIIDRLLARYLVQHYFSPAISWLQLAVGNLENWDDLFSDRPKTRDESSLSQLEALIHKIYDAPTQKLKELCQLAGLESKLDLAGGNFLGATLSGEELSHTELVGCNFRGAILTDADFSESDLDYAILTGADLSGAYLESARLRYADFRKGSLALANLISSDLSRANLQGTIVNNANFSGAIVTDALFGDNPGMTVEMRQSLMARGAKFLADLDSEVLS</sequence>
<dbReference type="InterPro" id="IPR001646">
    <property type="entry name" value="5peptide_repeat"/>
</dbReference>
<evidence type="ECO:0000256" key="1">
    <source>
        <dbReference type="ARBA" id="ARBA00022737"/>
    </source>
</evidence>
<gene>
    <name evidence="2" type="ORF">KA717_05175</name>
</gene>
<protein>
    <submittedName>
        <fullName evidence="2">Pentapeptide repeat-containing protein</fullName>
    </submittedName>
</protein>
<proteinExistence type="predicted"/>
<keyword evidence="1" id="KW-0677">Repeat</keyword>
<dbReference type="PANTHER" id="PTHR47485">
    <property type="entry name" value="THYLAKOID LUMENAL 17.4 KDA PROTEIN, CHLOROPLASTIC"/>
    <property type="match status" value="1"/>
</dbReference>
<name>A0A977KYK0_9CYAN</name>
<organism evidence="2">
    <name type="scientific">Woronichinia naegeliana WA131</name>
    <dbReference type="NCBI Taxonomy" id="2824559"/>
    <lineage>
        <taxon>Bacteria</taxon>
        <taxon>Bacillati</taxon>
        <taxon>Cyanobacteriota</taxon>
        <taxon>Cyanophyceae</taxon>
        <taxon>Synechococcales</taxon>
        <taxon>Coelosphaeriaceae</taxon>
        <taxon>Woronichinia</taxon>
    </lineage>
</organism>
<dbReference type="AlphaFoldDB" id="A0A977KYK0"/>